<evidence type="ECO:0000313" key="3">
    <source>
        <dbReference type="EMBL" id="KAF9528960.1"/>
    </source>
</evidence>
<comment type="caution">
    <text evidence="3">The sequence shown here is derived from an EMBL/GenBank/DDBJ whole genome shotgun (WGS) entry which is preliminary data.</text>
</comment>
<protein>
    <recommendedName>
        <fullName evidence="2">F-box domain-containing protein</fullName>
    </recommendedName>
</protein>
<dbReference type="PANTHER" id="PTHR38926:SF5">
    <property type="entry name" value="F-BOX AND LEUCINE-RICH REPEAT PROTEIN 6"/>
    <property type="match status" value="1"/>
</dbReference>
<dbReference type="PROSITE" id="PS50181">
    <property type="entry name" value="FBOX"/>
    <property type="match status" value="1"/>
</dbReference>
<keyword evidence="1" id="KW-0175">Coiled coil</keyword>
<evidence type="ECO:0000256" key="1">
    <source>
        <dbReference type="SAM" id="Coils"/>
    </source>
</evidence>
<feature type="domain" description="F-box" evidence="2">
    <location>
        <begin position="68"/>
        <end position="120"/>
    </location>
</feature>
<feature type="coiled-coil region" evidence="1">
    <location>
        <begin position="33"/>
        <end position="60"/>
    </location>
</feature>
<gene>
    <name evidence="3" type="ORF">CPB83DRAFT_853509</name>
</gene>
<dbReference type="CDD" id="cd09917">
    <property type="entry name" value="F-box_SF"/>
    <property type="match status" value="1"/>
</dbReference>
<dbReference type="EMBL" id="MU157849">
    <property type="protein sequence ID" value="KAF9528960.1"/>
    <property type="molecule type" value="Genomic_DNA"/>
</dbReference>
<dbReference type="InterPro" id="IPR036047">
    <property type="entry name" value="F-box-like_dom_sf"/>
</dbReference>
<accession>A0A9P6EH53</accession>
<keyword evidence="4" id="KW-1185">Reference proteome</keyword>
<sequence>MTTHFLDTAPFLRLENTNSPPEQNEHAVLNSRIAAIDVEIDSLNKELARISRQRKVLQHERDRCARLRSPLRKLPNEILLEIFTALFRPGIDKTSIHHVSQVSQTWRQLVLGTPLFWTEVVLPDGHKDPSFEILWEYLCLHVNRARGQLMSLTLHKLPKATFDLLLESIFTSSNNIAHWSAISIHATTLKHIQQILSYFEDYPDEIKYLSSLALTSDTLVAEGDELESKKKIWDLKGFFALRVFRMDHPGFFTIKPRFAINWAELTSLSLSAVSTSEKYIEHVFNRCPNLENLTITPDDVDDEYEEGDDPPEPLTLSRLRTLVIKSDIHPSLLLSTISTPLLEQLSLDIPAPSDIDNLACCLFISRITGHLRLFHCTGDLASQIFESCYGEIEASLVAALKTVTKLVVVAPFRSHEDDEYPASKYANVFDDIGTQVVHFTQLQCIEVLDHEPLGLAHLASLLHLLRMCSVEADEKDHISKAKDPTLQRFVVTQEGGILHTMESLANYTASGLLVTSLGTV</sequence>
<dbReference type="Pfam" id="PF12937">
    <property type="entry name" value="F-box-like"/>
    <property type="match status" value="1"/>
</dbReference>
<proteinExistence type="predicted"/>
<dbReference type="Proteomes" id="UP000807306">
    <property type="component" value="Unassembled WGS sequence"/>
</dbReference>
<dbReference type="Gene3D" id="3.80.10.10">
    <property type="entry name" value="Ribonuclease Inhibitor"/>
    <property type="match status" value="1"/>
</dbReference>
<organism evidence="3 4">
    <name type="scientific">Crepidotus variabilis</name>
    <dbReference type="NCBI Taxonomy" id="179855"/>
    <lineage>
        <taxon>Eukaryota</taxon>
        <taxon>Fungi</taxon>
        <taxon>Dikarya</taxon>
        <taxon>Basidiomycota</taxon>
        <taxon>Agaricomycotina</taxon>
        <taxon>Agaricomycetes</taxon>
        <taxon>Agaricomycetidae</taxon>
        <taxon>Agaricales</taxon>
        <taxon>Agaricineae</taxon>
        <taxon>Crepidotaceae</taxon>
        <taxon>Crepidotus</taxon>
    </lineage>
</organism>
<dbReference type="InterPro" id="IPR001810">
    <property type="entry name" value="F-box_dom"/>
</dbReference>
<dbReference type="PANTHER" id="PTHR38926">
    <property type="entry name" value="F-BOX DOMAIN CONTAINING PROTEIN, EXPRESSED"/>
    <property type="match status" value="1"/>
</dbReference>
<evidence type="ECO:0000259" key="2">
    <source>
        <dbReference type="PROSITE" id="PS50181"/>
    </source>
</evidence>
<dbReference type="AlphaFoldDB" id="A0A9P6EH53"/>
<reference evidence="3" key="1">
    <citation type="submission" date="2020-11" db="EMBL/GenBank/DDBJ databases">
        <authorList>
            <consortium name="DOE Joint Genome Institute"/>
            <person name="Ahrendt S."/>
            <person name="Riley R."/>
            <person name="Andreopoulos W."/>
            <person name="Labutti K."/>
            <person name="Pangilinan J."/>
            <person name="Ruiz-Duenas F.J."/>
            <person name="Barrasa J.M."/>
            <person name="Sanchez-Garcia M."/>
            <person name="Camarero S."/>
            <person name="Miyauchi S."/>
            <person name="Serrano A."/>
            <person name="Linde D."/>
            <person name="Babiker R."/>
            <person name="Drula E."/>
            <person name="Ayuso-Fernandez I."/>
            <person name="Pacheco R."/>
            <person name="Padilla G."/>
            <person name="Ferreira P."/>
            <person name="Barriuso J."/>
            <person name="Kellner H."/>
            <person name="Castanera R."/>
            <person name="Alfaro M."/>
            <person name="Ramirez L."/>
            <person name="Pisabarro A.G."/>
            <person name="Kuo A."/>
            <person name="Tritt A."/>
            <person name="Lipzen A."/>
            <person name="He G."/>
            <person name="Yan M."/>
            <person name="Ng V."/>
            <person name="Cullen D."/>
            <person name="Martin F."/>
            <person name="Rosso M.-N."/>
            <person name="Henrissat B."/>
            <person name="Hibbett D."/>
            <person name="Martinez A.T."/>
            <person name="Grigoriev I.V."/>
        </authorList>
    </citation>
    <scope>NUCLEOTIDE SEQUENCE</scope>
    <source>
        <strain evidence="3">CBS 506.95</strain>
    </source>
</reference>
<name>A0A9P6EH53_9AGAR</name>
<dbReference type="Gene3D" id="1.20.1280.50">
    <property type="match status" value="1"/>
</dbReference>
<dbReference type="OrthoDB" id="3365698at2759"/>
<dbReference type="InterPro" id="IPR032675">
    <property type="entry name" value="LRR_dom_sf"/>
</dbReference>
<evidence type="ECO:0000313" key="4">
    <source>
        <dbReference type="Proteomes" id="UP000807306"/>
    </source>
</evidence>
<dbReference type="SUPFAM" id="SSF81383">
    <property type="entry name" value="F-box domain"/>
    <property type="match status" value="1"/>
</dbReference>